<protein>
    <submittedName>
        <fullName evidence="2">Uncharacterized protein</fullName>
    </submittedName>
</protein>
<name>A0ABR0B9J7_9CRUS</name>
<accession>A0ABR0B9J7</accession>
<keyword evidence="3" id="KW-1185">Reference proteome</keyword>
<evidence type="ECO:0000256" key="1">
    <source>
        <dbReference type="SAM" id="MobiDB-lite"/>
    </source>
</evidence>
<feature type="region of interest" description="Disordered" evidence="1">
    <location>
        <begin position="45"/>
        <end position="68"/>
    </location>
</feature>
<evidence type="ECO:0000313" key="3">
    <source>
        <dbReference type="Proteomes" id="UP001234178"/>
    </source>
</evidence>
<evidence type="ECO:0000313" key="2">
    <source>
        <dbReference type="EMBL" id="KAK4045245.1"/>
    </source>
</evidence>
<dbReference type="EMBL" id="JAOYFB010000041">
    <property type="protein sequence ID" value="KAK4045245.1"/>
    <property type="molecule type" value="Genomic_DNA"/>
</dbReference>
<proteinExistence type="predicted"/>
<organism evidence="2 3">
    <name type="scientific">Daphnia magna</name>
    <dbReference type="NCBI Taxonomy" id="35525"/>
    <lineage>
        <taxon>Eukaryota</taxon>
        <taxon>Metazoa</taxon>
        <taxon>Ecdysozoa</taxon>
        <taxon>Arthropoda</taxon>
        <taxon>Crustacea</taxon>
        <taxon>Branchiopoda</taxon>
        <taxon>Diplostraca</taxon>
        <taxon>Cladocera</taxon>
        <taxon>Anomopoda</taxon>
        <taxon>Daphniidae</taxon>
        <taxon>Daphnia</taxon>
    </lineage>
</organism>
<dbReference type="Proteomes" id="UP001234178">
    <property type="component" value="Unassembled WGS sequence"/>
</dbReference>
<gene>
    <name evidence="2" type="ORF">OUZ56_032653</name>
</gene>
<sequence length="144" mass="16544">MVRAILEGRKTQTRRPIKSPWSRAPFAVGDRLWVRETWVCVRPMRDSEGTVDDEHESRDPQLPRRRTGRPLIVRRQVAPSIHMPRWASRLTLEVTDIRPEHIQSISPEDAIAEGLNRITKDGTLYKFGIADRDGLPGTDDDGWP</sequence>
<reference evidence="2 3" key="1">
    <citation type="journal article" date="2023" name="Nucleic Acids Res.">
        <title>The hologenome of Daphnia magna reveals possible DNA methylation and microbiome-mediated evolution of the host genome.</title>
        <authorList>
            <person name="Chaturvedi A."/>
            <person name="Li X."/>
            <person name="Dhandapani V."/>
            <person name="Marshall H."/>
            <person name="Kissane S."/>
            <person name="Cuenca-Cambronero M."/>
            <person name="Asole G."/>
            <person name="Calvet F."/>
            <person name="Ruiz-Romero M."/>
            <person name="Marangio P."/>
            <person name="Guigo R."/>
            <person name="Rago D."/>
            <person name="Mirbahai L."/>
            <person name="Eastwood N."/>
            <person name="Colbourne J.K."/>
            <person name="Zhou J."/>
            <person name="Mallon E."/>
            <person name="Orsini L."/>
        </authorList>
    </citation>
    <scope>NUCLEOTIDE SEQUENCE [LARGE SCALE GENOMIC DNA]</scope>
    <source>
        <strain evidence="2">LRV0_1</strain>
    </source>
</reference>
<comment type="caution">
    <text evidence="2">The sequence shown here is derived from an EMBL/GenBank/DDBJ whole genome shotgun (WGS) entry which is preliminary data.</text>
</comment>